<dbReference type="PROSITE" id="PS50956">
    <property type="entry name" value="HTH_ASNC_2"/>
    <property type="match status" value="1"/>
</dbReference>
<proteinExistence type="predicted"/>
<dbReference type="PANTHER" id="PTHR30154">
    <property type="entry name" value="LEUCINE-RESPONSIVE REGULATORY PROTEIN"/>
    <property type="match status" value="1"/>
</dbReference>
<evidence type="ECO:0000313" key="6">
    <source>
        <dbReference type="Proteomes" id="UP000321118"/>
    </source>
</evidence>
<evidence type="ECO:0000256" key="2">
    <source>
        <dbReference type="ARBA" id="ARBA00023125"/>
    </source>
</evidence>
<comment type="caution">
    <text evidence="5">The sequence shown here is derived from an EMBL/GenBank/DDBJ whole genome shotgun (WGS) entry which is preliminary data.</text>
</comment>
<feature type="domain" description="HTH asnC-type" evidence="4">
    <location>
        <begin position="24"/>
        <end position="85"/>
    </location>
</feature>
<dbReference type="EMBL" id="BJUB01000004">
    <property type="protein sequence ID" value="GEK21171.1"/>
    <property type="molecule type" value="Genomic_DNA"/>
</dbReference>
<gene>
    <name evidence="5" type="ORF">CXY01_16910</name>
</gene>
<dbReference type="Proteomes" id="UP000321118">
    <property type="component" value="Unassembled WGS sequence"/>
</dbReference>
<dbReference type="GO" id="GO:0043200">
    <property type="term" value="P:response to amino acid"/>
    <property type="evidence" value="ECO:0007669"/>
    <property type="project" value="TreeGrafter"/>
</dbReference>
<keyword evidence="1" id="KW-0805">Transcription regulation</keyword>
<keyword evidence="3" id="KW-0804">Transcription</keyword>
<sequence length="173" mass="18682">MSVADSSRAPAAGPRRTAFGGVELDDVDRRLLSELERDGRISNKELAALAGIAPSTCHARVRALRESGVLRGFHAQVDPEAVGRGLQAMIAVRLQPSARARLAEVAHRLAQRPEVRDVYLLAGVDDVLVHVAVRDSPELRAFVLEHLSTRPEVAHTQTSLVFEHVHAPGTASI</sequence>
<dbReference type="InterPro" id="IPR036388">
    <property type="entry name" value="WH-like_DNA-bd_sf"/>
</dbReference>
<dbReference type="Gene3D" id="1.10.10.10">
    <property type="entry name" value="Winged helix-like DNA-binding domain superfamily/Winged helix DNA-binding domain"/>
    <property type="match status" value="1"/>
</dbReference>
<organism evidence="5 6">
    <name type="scientific">Cellulomonas xylanilytica</name>
    <dbReference type="NCBI Taxonomy" id="233583"/>
    <lineage>
        <taxon>Bacteria</taxon>
        <taxon>Bacillati</taxon>
        <taxon>Actinomycetota</taxon>
        <taxon>Actinomycetes</taxon>
        <taxon>Micrococcales</taxon>
        <taxon>Cellulomonadaceae</taxon>
        <taxon>Cellulomonas</taxon>
    </lineage>
</organism>
<dbReference type="SUPFAM" id="SSF54909">
    <property type="entry name" value="Dimeric alpha+beta barrel"/>
    <property type="match status" value="1"/>
</dbReference>
<dbReference type="InterPro" id="IPR000485">
    <property type="entry name" value="AsnC-type_HTH_dom"/>
</dbReference>
<name>A0A510V5F8_9CELL</name>
<dbReference type="RefSeq" id="WP_146926987.1">
    <property type="nucleotide sequence ID" value="NZ_BJUB01000004.1"/>
</dbReference>
<dbReference type="SUPFAM" id="SSF46785">
    <property type="entry name" value="Winged helix' DNA-binding domain"/>
    <property type="match status" value="1"/>
</dbReference>
<evidence type="ECO:0000256" key="3">
    <source>
        <dbReference type="ARBA" id="ARBA00023163"/>
    </source>
</evidence>
<evidence type="ECO:0000259" key="4">
    <source>
        <dbReference type="PROSITE" id="PS50956"/>
    </source>
</evidence>
<dbReference type="InterPro" id="IPR019888">
    <property type="entry name" value="Tscrpt_reg_AsnC-like"/>
</dbReference>
<evidence type="ECO:0000256" key="1">
    <source>
        <dbReference type="ARBA" id="ARBA00023015"/>
    </source>
</evidence>
<dbReference type="InterPro" id="IPR036390">
    <property type="entry name" value="WH_DNA-bd_sf"/>
</dbReference>
<dbReference type="Pfam" id="PF01037">
    <property type="entry name" value="AsnC_trans_reg"/>
    <property type="match status" value="1"/>
</dbReference>
<dbReference type="InterPro" id="IPR019887">
    <property type="entry name" value="Tscrpt_reg_AsnC/Lrp_C"/>
</dbReference>
<keyword evidence="6" id="KW-1185">Reference proteome</keyword>
<protein>
    <submittedName>
        <fullName evidence="5">Putative transcriptional regulator, AsnC family protein</fullName>
    </submittedName>
</protein>
<dbReference type="Gene3D" id="3.30.70.920">
    <property type="match status" value="1"/>
</dbReference>
<evidence type="ECO:0000313" key="5">
    <source>
        <dbReference type="EMBL" id="GEK21171.1"/>
    </source>
</evidence>
<dbReference type="SMART" id="SM00344">
    <property type="entry name" value="HTH_ASNC"/>
    <property type="match status" value="1"/>
</dbReference>
<dbReference type="InterPro" id="IPR011008">
    <property type="entry name" value="Dimeric_a/b-barrel"/>
</dbReference>
<accession>A0A510V5F8</accession>
<dbReference type="Pfam" id="PF13412">
    <property type="entry name" value="HTH_24"/>
    <property type="match status" value="1"/>
</dbReference>
<dbReference type="GO" id="GO:0043565">
    <property type="term" value="F:sequence-specific DNA binding"/>
    <property type="evidence" value="ECO:0007669"/>
    <property type="project" value="InterPro"/>
</dbReference>
<dbReference type="PANTHER" id="PTHR30154:SF54">
    <property type="entry name" value="POSSIBLE TRANSCRIPTIONAL REGULATORY PROTEIN (PROBABLY LRP_ASNC-FAMILY)"/>
    <property type="match status" value="1"/>
</dbReference>
<reference evidence="5 6" key="1">
    <citation type="submission" date="2019-07" db="EMBL/GenBank/DDBJ databases">
        <title>Whole genome shotgun sequence of Cellulomonas xylanilytica NBRC 101102.</title>
        <authorList>
            <person name="Hosoyama A."/>
            <person name="Uohara A."/>
            <person name="Ohji S."/>
            <person name="Ichikawa N."/>
        </authorList>
    </citation>
    <scope>NUCLEOTIDE SEQUENCE [LARGE SCALE GENOMIC DNA]</scope>
    <source>
        <strain evidence="5 6">NBRC 101102</strain>
    </source>
</reference>
<dbReference type="AlphaFoldDB" id="A0A510V5F8"/>
<dbReference type="PRINTS" id="PR00033">
    <property type="entry name" value="HTHASNC"/>
</dbReference>
<dbReference type="OrthoDB" id="4411089at2"/>
<keyword evidence="2" id="KW-0238">DNA-binding</keyword>
<dbReference type="GO" id="GO:0005829">
    <property type="term" value="C:cytosol"/>
    <property type="evidence" value="ECO:0007669"/>
    <property type="project" value="TreeGrafter"/>
</dbReference>